<organism evidence="1 2">
    <name type="scientific">Plasmodium vinckei brucechwatti</name>
    <dbReference type="NCBI Taxonomy" id="119398"/>
    <lineage>
        <taxon>Eukaryota</taxon>
        <taxon>Sar</taxon>
        <taxon>Alveolata</taxon>
        <taxon>Apicomplexa</taxon>
        <taxon>Aconoidasida</taxon>
        <taxon>Haemosporida</taxon>
        <taxon>Plasmodiidae</taxon>
        <taxon>Plasmodium</taxon>
        <taxon>Plasmodium (Vinckeia)</taxon>
    </lineage>
</organism>
<dbReference type="EMBL" id="LR865392">
    <property type="protein sequence ID" value="CAD2104853.1"/>
    <property type="molecule type" value="Genomic_DNA"/>
</dbReference>
<protein>
    <submittedName>
        <fullName evidence="1">Uncharacterized protein</fullName>
    </submittedName>
</protein>
<accession>A0A6V7SYR8</accession>
<dbReference type="Proteomes" id="UP000515550">
    <property type="component" value="Chromosome PVBDA_14"/>
</dbReference>
<reference evidence="1 2" key="1">
    <citation type="submission" date="2020-08" db="EMBL/GenBank/DDBJ databases">
        <authorList>
            <person name="Ramaprasad A."/>
        </authorList>
    </citation>
    <scope>NUCLEOTIDE SEQUENCE [LARGE SCALE GENOMIC DNA]</scope>
</reference>
<dbReference type="AlphaFoldDB" id="A0A6V7SYR8"/>
<gene>
    <name evidence="1" type="ORF">PVBDA_1403580</name>
</gene>
<proteinExistence type="predicted"/>
<name>A0A6V7SYR8_PLAVN</name>
<sequence length="213" mass="25350">MTATIDGLSELRFHNFQNSKKYNCRLSFANCVKRNNNKYNKVNIKTTLIDNEIIDDDNEEFIDNNLMRKCHNFKLCKSAGVDKMDNYRSYNKKKGDYGIERDDTFCSLTDMDDIIKNRDKKNIFFYYKNKSLNDYKSCFEKQRKKRKWFRFKKKKKKKFELDEGVKYLNESVCSNYKEANKNVKLPNPSAKYSKNHILNSTVSSLKGISGWMF</sequence>
<evidence type="ECO:0000313" key="1">
    <source>
        <dbReference type="EMBL" id="CAD2104853.1"/>
    </source>
</evidence>
<dbReference type="VEuPathDB" id="PlasmoDB:PVBDA_1403580"/>
<evidence type="ECO:0000313" key="2">
    <source>
        <dbReference type="Proteomes" id="UP000515550"/>
    </source>
</evidence>